<keyword evidence="5" id="KW-1185">Reference proteome</keyword>
<feature type="compositionally biased region" description="Basic and acidic residues" evidence="2">
    <location>
        <begin position="190"/>
        <end position="204"/>
    </location>
</feature>
<evidence type="ECO:0000313" key="5">
    <source>
        <dbReference type="Proteomes" id="UP001500909"/>
    </source>
</evidence>
<gene>
    <name evidence="4" type="ORF">GCM10010361_27490</name>
</gene>
<dbReference type="RefSeq" id="WP_346095226.1">
    <property type="nucleotide sequence ID" value="NZ_BAAABY010000023.1"/>
</dbReference>
<sequence>MNEAFDKAFWEERYRGQDGARVPRPNPQLVAEAAELTPGRALDAGCGEGADARWLAARGWRVTAVDIAAGALDRARQQAAAAGADVADRIEWREADLTAWVPPEGRFDLVSTHYVHPAGSPQELFRRLAAAVAPGGTLLVVGHDPSGHGTDGTHDAPGEVHFTAEEVAAGLDPDRWDVLVAEARTRPAHGHGDHGGHGDHDGHGGHGGTLQDSVLRARKRP</sequence>
<dbReference type="GO" id="GO:0008168">
    <property type="term" value="F:methyltransferase activity"/>
    <property type="evidence" value="ECO:0007669"/>
    <property type="project" value="UniProtKB-KW"/>
</dbReference>
<dbReference type="Pfam" id="PF13649">
    <property type="entry name" value="Methyltransf_25"/>
    <property type="match status" value="1"/>
</dbReference>
<evidence type="ECO:0000313" key="4">
    <source>
        <dbReference type="EMBL" id="GAA0462157.1"/>
    </source>
</evidence>
<accession>A0ABP3JV39</accession>
<dbReference type="InterPro" id="IPR041698">
    <property type="entry name" value="Methyltransf_25"/>
</dbReference>
<dbReference type="GO" id="GO:0032259">
    <property type="term" value="P:methylation"/>
    <property type="evidence" value="ECO:0007669"/>
    <property type="project" value="UniProtKB-KW"/>
</dbReference>
<reference evidence="5" key="1">
    <citation type="journal article" date="2019" name="Int. J. Syst. Evol. Microbiol.">
        <title>The Global Catalogue of Microorganisms (GCM) 10K type strain sequencing project: providing services to taxonomists for standard genome sequencing and annotation.</title>
        <authorList>
            <consortium name="The Broad Institute Genomics Platform"/>
            <consortium name="The Broad Institute Genome Sequencing Center for Infectious Disease"/>
            <person name="Wu L."/>
            <person name="Ma J."/>
        </authorList>
    </citation>
    <scope>NUCLEOTIDE SEQUENCE [LARGE SCALE GENOMIC DNA]</scope>
    <source>
        <strain evidence="5">JCM 4805</strain>
    </source>
</reference>
<feature type="domain" description="Methyltransferase" evidence="3">
    <location>
        <begin position="42"/>
        <end position="136"/>
    </location>
</feature>
<dbReference type="PANTHER" id="PTHR43861:SF3">
    <property type="entry name" value="PUTATIVE (AFU_ORTHOLOGUE AFUA_2G14390)-RELATED"/>
    <property type="match status" value="1"/>
</dbReference>
<protein>
    <submittedName>
        <fullName evidence="4">Class I SAM-dependent methyltransferase</fullName>
    </submittedName>
</protein>
<organism evidence="4 5">
    <name type="scientific">Streptomyces olivaceiscleroticus</name>
    <dbReference type="NCBI Taxonomy" id="68245"/>
    <lineage>
        <taxon>Bacteria</taxon>
        <taxon>Bacillati</taxon>
        <taxon>Actinomycetota</taxon>
        <taxon>Actinomycetes</taxon>
        <taxon>Kitasatosporales</taxon>
        <taxon>Streptomycetaceae</taxon>
        <taxon>Streptomyces</taxon>
    </lineage>
</organism>
<dbReference type="PANTHER" id="PTHR43861">
    <property type="entry name" value="TRANS-ACONITATE 2-METHYLTRANSFERASE-RELATED"/>
    <property type="match status" value="1"/>
</dbReference>
<evidence type="ECO:0000256" key="2">
    <source>
        <dbReference type="SAM" id="MobiDB-lite"/>
    </source>
</evidence>
<dbReference type="SUPFAM" id="SSF53335">
    <property type="entry name" value="S-adenosyl-L-methionine-dependent methyltransferases"/>
    <property type="match status" value="1"/>
</dbReference>
<keyword evidence="4" id="KW-0489">Methyltransferase</keyword>
<dbReference type="InterPro" id="IPR029063">
    <property type="entry name" value="SAM-dependent_MTases_sf"/>
</dbReference>
<dbReference type="Gene3D" id="3.40.50.150">
    <property type="entry name" value="Vaccinia Virus protein VP39"/>
    <property type="match status" value="1"/>
</dbReference>
<feature type="region of interest" description="Disordered" evidence="2">
    <location>
        <begin position="187"/>
        <end position="221"/>
    </location>
</feature>
<dbReference type="EMBL" id="BAAABY010000023">
    <property type="protein sequence ID" value="GAA0462157.1"/>
    <property type="molecule type" value="Genomic_DNA"/>
</dbReference>
<proteinExistence type="predicted"/>
<name>A0ABP3JV39_9ACTN</name>
<evidence type="ECO:0000256" key="1">
    <source>
        <dbReference type="ARBA" id="ARBA00022679"/>
    </source>
</evidence>
<dbReference type="Proteomes" id="UP001500909">
    <property type="component" value="Unassembled WGS sequence"/>
</dbReference>
<comment type="caution">
    <text evidence="4">The sequence shown here is derived from an EMBL/GenBank/DDBJ whole genome shotgun (WGS) entry which is preliminary data.</text>
</comment>
<dbReference type="CDD" id="cd02440">
    <property type="entry name" value="AdoMet_MTases"/>
    <property type="match status" value="1"/>
</dbReference>
<keyword evidence="1" id="KW-0808">Transferase</keyword>
<evidence type="ECO:0000259" key="3">
    <source>
        <dbReference type="Pfam" id="PF13649"/>
    </source>
</evidence>